<organism evidence="1 2">
    <name type="scientific">Artomyces pyxidatus</name>
    <dbReference type="NCBI Taxonomy" id="48021"/>
    <lineage>
        <taxon>Eukaryota</taxon>
        <taxon>Fungi</taxon>
        <taxon>Dikarya</taxon>
        <taxon>Basidiomycota</taxon>
        <taxon>Agaricomycotina</taxon>
        <taxon>Agaricomycetes</taxon>
        <taxon>Russulales</taxon>
        <taxon>Auriscalpiaceae</taxon>
        <taxon>Artomyces</taxon>
    </lineage>
</organism>
<protein>
    <submittedName>
        <fullName evidence="1">Uncharacterized protein</fullName>
    </submittedName>
</protein>
<sequence>KFCESYCADAHRLLAEAGLAPALHLCTAVVGGFQMVVMDYVEGETAYRRFRKYNAGKQKYFDCVVPEGIRGDVERAISLLHDAGFVYGGLRRPDILVTSKDGAEKNGAMLIDFDWAGRAGQTRYPFLINKSKECVWADGVMAGGEIKPQHDRDMLSRLGREYVLSD</sequence>
<feature type="non-terminal residue" evidence="1">
    <location>
        <position position="1"/>
    </location>
</feature>
<evidence type="ECO:0000313" key="1">
    <source>
        <dbReference type="EMBL" id="KAI0054827.1"/>
    </source>
</evidence>
<accession>A0ACB8SF12</accession>
<reference evidence="1" key="2">
    <citation type="journal article" date="2022" name="New Phytol.">
        <title>Evolutionary transition to the ectomycorrhizal habit in the genomes of a hyperdiverse lineage of mushroom-forming fungi.</title>
        <authorList>
            <person name="Looney B."/>
            <person name="Miyauchi S."/>
            <person name="Morin E."/>
            <person name="Drula E."/>
            <person name="Courty P.E."/>
            <person name="Kohler A."/>
            <person name="Kuo A."/>
            <person name="LaButti K."/>
            <person name="Pangilinan J."/>
            <person name="Lipzen A."/>
            <person name="Riley R."/>
            <person name="Andreopoulos W."/>
            <person name="He G."/>
            <person name="Johnson J."/>
            <person name="Nolan M."/>
            <person name="Tritt A."/>
            <person name="Barry K.W."/>
            <person name="Grigoriev I.V."/>
            <person name="Nagy L.G."/>
            <person name="Hibbett D."/>
            <person name="Henrissat B."/>
            <person name="Matheny P.B."/>
            <person name="Labbe J."/>
            <person name="Martin F.M."/>
        </authorList>
    </citation>
    <scope>NUCLEOTIDE SEQUENCE</scope>
    <source>
        <strain evidence="1">HHB10654</strain>
    </source>
</reference>
<comment type="caution">
    <text evidence="1">The sequence shown here is derived from an EMBL/GenBank/DDBJ whole genome shotgun (WGS) entry which is preliminary data.</text>
</comment>
<proteinExistence type="predicted"/>
<gene>
    <name evidence="1" type="ORF">BV25DRAFT_1816451</name>
</gene>
<evidence type="ECO:0000313" key="2">
    <source>
        <dbReference type="Proteomes" id="UP000814140"/>
    </source>
</evidence>
<keyword evidence="2" id="KW-1185">Reference proteome</keyword>
<dbReference type="EMBL" id="MU277340">
    <property type="protein sequence ID" value="KAI0054827.1"/>
    <property type="molecule type" value="Genomic_DNA"/>
</dbReference>
<dbReference type="Proteomes" id="UP000814140">
    <property type="component" value="Unassembled WGS sequence"/>
</dbReference>
<name>A0ACB8SF12_9AGAM</name>
<reference evidence="1" key="1">
    <citation type="submission" date="2021-03" db="EMBL/GenBank/DDBJ databases">
        <authorList>
            <consortium name="DOE Joint Genome Institute"/>
            <person name="Ahrendt S."/>
            <person name="Looney B.P."/>
            <person name="Miyauchi S."/>
            <person name="Morin E."/>
            <person name="Drula E."/>
            <person name="Courty P.E."/>
            <person name="Chicoki N."/>
            <person name="Fauchery L."/>
            <person name="Kohler A."/>
            <person name="Kuo A."/>
            <person name="Labutti K."/>
            <person name="Pangilinan J."/>
            <person name="Lipzen A."/>
            <person name="Riley R."/>
            <person name="Andreopoulos W."/>
            <person name="He G."/>
            <person name="Johnson J."/>
            <person name="Barry K.W."/>
            <person name="Grigoriev I.V."/>
            <person name="Nagy L."/>
            <person name="Hibbett D."/>
            <person name="Henrissat B."/>
            <person name="Matheny P.B."/>
            <person name="Labbe J."/>
            <person name="Martin F."/>
        </authorList>
    </citation>
    <scope>NUCLEOTIDE SEQUENCE</scope>
    <source>
        <strain evidence="1">HHB10654</strain>
    </source>
</reference>